<dbReference type="InterPro" id="IPR048254">
    <property type="entry name" value="CDP_ALCOHOL_P_TRANSF_CS"/>
</dbReference>
<evidence type="ECO:0000313" key="5">
    <source>
        <dbReference type="Proteomes" id="UP000510821"/>
    </source>
</evidence>
<gene>
    <name evidence="4" type="ORF">Sv326_0960</name>
</gene>
<name>A0A7D6BH85_FERL1</name>
<dbReference type="GO" id="GO:0016780">
    <property type="term" value="F:phosphotransferase activity, for other substituted phosphate groups"/>
    <property type="evidence" value="ECO:0007669"/>
    <property type="project" value="InterPro"/>
</dbReference>
<sequence length="210" mass="23413">MLKSSFSEFSKRLGIRLGMVFSKIPISANTWTLLSLLPALLGFVSLVYKRMDYALILFAVSALIDAIDGGVARVTGTVSNLGAYLDGMMDRIVEGLLLMGIMLHGIPDVVIGGYQTPAYLWIAALLLFGSVMVSYSRAYAVYRRVLRDDKIISRMPGILERAERLILIFLGMLLYRVEPVYLTYAIVIAALLSIITVMQRMLFTIRNAEY</sequence>
<keyword evidence="1 2" id="KW-0808">Transferase</keyword>
<keyword evidence="3" id="KW-1133">Transmembrane helix</keyword>
<keyword evidence="3" id="KW-0472">Membrane</keyword>
<dbReference type="AlphaFoldDB" id="A0A7D6BH85"/>
<dbReference type="KEGG" id="flt:Sv326_0960"/>
<dbReference type="GO" id="GO:0008654">
    <property type="term" value="P:phospholipid biosynthetic process"/>
    <property type="evidence" value="ECO:0007669"/>
    <property type="project" value="InterPro"/>
</dbReference>
<feature type="transmembrane region" description="Helical" evidence="3">
    <location>
        <begin position="53"/>
        <end position="71"/>
    </location>
</feature>
<dbReference type="InterPro" id="IPR043130">
    <property type="entry name" value="CDP-OH_PTrfase_TM_dom"/>
</dbReference>
<feature type="transmembrane region" description="Helical" evidence="3">
    <location>
        <begin position="181"/>
        <end position="203"/>
    </location>
</feature>
<dbReference type="GO" id="GO:0016020">
    <property type="term" value="C:membrane"/>
    <property type="evidence" value="ECO:0007669"/>
    <property type="project" value="InterPro"/>
</dbReference>
<accession>A0A7D6BH85</accession>
<evidence type="ECO:0000256" key="1">
    <source>
        <dbReference type="ARBA" id="ARBA00022679"/>
    </source>
</evidence>
<reference evidence="5" key="1">
    <citation type="submission" date="2020-07" db="EMBL/GenBank/DDBJ databases">
        <title>Metabolic diversity and evolutionary history of the archaeal phylum ###Micrarchaeota### uncovered from a freshwater lake metagenome.</title>
        <authorList>
            <person name="Kadnikov V.V."/>
            <person name="Savvichev A.S."/>
            <person name="Mardanov A.V."/>
            <person name="Beletsky A.V."/>
            <person name="Chupakov A.V."/>
            <person name="Kokryatskaya N.M."/>
            <person name="Pimenov N.V."/>
            <person name="Ravin N.V."/>
        </authorList>
    </citation>
    <scope>NUCLEOTIDE SEQUENCE [LARGE SCALE GENOMIC DNA]</scope>
</reference>
<dbReference type="PROSITE" id="PS00379">
    <property type="entry name" value="CDP_ALCOHOL_P_TRANSF"/>
    <property type="match status" value="1"/>
</dbReference>
<organism evidence="4 5">
    <name type="scientific">Fermentimicrarchaeum limneticum</name>
    <dbReference type="NCBI Taxonomy" id="2795018"/>
    <lineage>
        <taxon>Archaea</taxon>
        <taxon>Candidatus Micrarchaeota</taxon>
        <taxon>Candidatus Fermentimicrarchaeales</taxon>
        <taxon>Candidatus Fermentimicrarchaeaceae</taxon>
        <taxon>Candidatus Fermentimicrarchaeum</taxon>
    </lineage>
</organism>
<feature type="transmembrane region" description="Helical" evidence="3">
    <location>
        <begin position="118"/>
        <end position="138"/>
    </location>
</feature>
<comment type="similarity">
    <text evidence="2">Belongs to the CDP-alcohol phosphatidyltransferase class-I family.</text>
</comment>
<evidence type="ECO:0000313" key="4">
    <source>
        <dbReference type="EMBL" id="QLJ53135.1"/>
    </source>
</evidence>
<feature type="transmembrane region" description="Helical" evidence="3">
    <location>
        <begin position="92"/>
        <end position="112"/>
    </location>
</feature>
<evidence type="ECO:0000256" key="3">
    <source>
        <dbReference type="SAM" id="Phobius"/>
    </source>
</evidence>
<dbReference type="Gene3D" id="1.20.120.1760">
    <property type="match status" value="1"/>
</dbReference>
<dbReference type="InterPro" id="IPR000462">
    <property type="entry name" value="CDP-OH_P_trans"/>
</dbReference>
<dbReference type="Proteomes" id="UP000510821">
    <property type="component" value="Chromosome"/>
</dbReference>
<keyword evidence="3" id="KW-0812">Transmembrane</keyword>
<protein>
    <submittedName>
        <fullName evidence="4">Phosphatidylglycerophosphate synthase</fullName>
    </submittedName>
</protein>
<feature type="transmembrane region" description="Helical" evidence="3">
    <location>
        <begin position="20"/>
        <end position="47"/>
    </location>
</feature>
<dbReference type="EMBL" id="CP058998">
    <property type="protein sequence ID" value="QLJ53135.1"/>
    <property type="molecule type" value="Genomic_DNA"/>
</dbReference>
<dbReference type="Pfam" id="PF01066">
    <property type="entry name" value="CDP-OH_P_transf"/>
    <property type="match status" value="1"/>
</dbReference>
<evidence type="ECO:0000256" key="2">
    <source>
        <dbReference type="RuleBase" id="RU003750"/>
    </source>
</evidence>
<proteinExistence type="inferred from homology"/>